<keyword evidence="1 4" id="KW-0489">Methyltransferase</keyword>
<dbReference type="InterPro" id="IPR041698">
    <property type="entry name" value="Methyltransf_25"/>
</dbReference>
<proteinExistence type="predicted"/>
<dbReference type="EMBL" id="FCOJ02000024">
    <property type="protein sequence ID" value="SAK65813.1"/>
    <property type="molecule type" value="Genomic_DNA"/>
</dbReference>
<protein>
    <submittedName>
        <fullName evidence="4">Methyltransferase type 12</fullName>
    </submittedName>
</protein>
<dbReference type="RefSeq" id="WP_086969560.1">
    <property type="nucleotide sequence ID" value="NZ_FCOJ02000024.1"/>
</dbReference>
<dbReference type="STRING" id="1777143.AWB82_03640"/>
<reference evidence="4" key="1">
    <citation type="submission" date="2016-01" db="EMBL/GenBank/DDBJ databases">
        <authorList>
            <person name="Peeters C."/>
        </authorList>
    </citation>
    <scope>NUCLEOTIDE SEQUENCE [LARGE SCALE GENOMIC DNA]</scope>
    <source>
        <strain evidence="4">LMG 29325</strain>
    </source>
</reference>
<keyword evidence="5" id="KW-1185">Reference proteome</keyword>
<evidence type="ECO:0000256" key="2">
    <source>
        <dbReference type="ARBA" id="ARBA00022679"/>
    </source>
</evidence>
<dbReference type="GO" id="GO:0032259">
    <property type="term" value="P:methylation"/>
    <property type="evidence" value="ECO:0007669"/>
    <property type="project" value="UniProtKB-KW"/>
</dbReference>
<gene>
    <name evidence="4" type="ORF">AWB82_03640</name>
</gene>
<dbReference type="GO" id="GO:0008168">
    <property type="term" value="F:methyltransferase activity"/>
    <property type="evidence" value="ECO:0007669"/>
    <property type="project" value="UniProtKB-KW"/>
</dbReference>
<dbReference type="PANTHER" id="PTHR43861:SF1">
    <property type="entry name" value="TRANS-ACONITATE 2-METHYLTRANSFERASE"/>
    <property type="match status" value="1"/>
</dbReference>
<evidence type="ECO:0000313" key="5">
    <source>
        <dbReference type="Proteomes" id="UP000054596"/>
    </source>
</evidence>
<dbReference type="OrthoDB" id="9811589at2"/>
<dbReference type="PANTHER" id="PTHR43861">
    <property type="entry name" value="TRANS-ACONITATE 2-METHYLTRANSFERASE-RELATED"/>
    <property type="match status" value="1"/>
</dbReference>
<dbReference type="Pfam" id="PF13649">
    <property type="entry name" value="Methyltransf_25"/>
    <property type="match status" value="1"/>
</dbReference>
<dbReference type="SUPFAM" id="SSF53335">
    <property type="entry name" value="S-adenosyl-L-methionine-dependent methyltransferases"/>
    <property type="match status" value="1"/>
</dbReference>
<organism evidence="4 5">
    <name type="scientific">Caballeronia glebae</name>
    <dbReference type="NCBI Taxonomy" id="1777143"/>
    <lineage>
        <taxon>Bacteria</taxon>
        <taxon>Pseudomonadati</taxon>
        <taxon>Pseudomonadota</taxon>
        <taxon>Betaproteobacteria</taxon>
        <taxon>Burkholderiales</taxon>
        <taxon>Burkholderiaceae</taxon>
        <taxon>Caballeronia</taxon>
    </lineage>
</organism>
<sequence>MSFSKRYSQYYDLFYHEKNYKAEAAFVTDLLGRYGIVSGHLMDLGCGTGRHAAELAATGFSVSGVDMSFDMLARADARRTSLPGTVAKRLKFQQGDARTVRTEETYDAVVSLFHVASYQTTNADFMAMCHTAATHLPRSGLFLFDCWYGPAVLADPPKVRVKRATSDETAVIRIAEPLMRPHDNTVTVNYTIMMTDGKTQSVETVLETHVMRYMFKPEVELMLDLSGFEVLDSVRWMGGELSAADLSATFVARKR</sequence>
<keyword evidence="2" id="KW-0808">Transferase</keyword>
<dbReference type="InterPro" id="IPR029063">
    <property type="entry name" value="SAM-dependent_MTases_sf"/>
</dbReference>
<dbReference type="Gene3D" id="3.40.50.150">
    <property type="entry name" value="Vaccinia Virus protein VP39"/>
    <property type="match status" value="1"/>
</dbReference>
<evidence type="ECO:0000256" key="1">
    <source>
        <dbReference type="ARBA" id="ARBA00022603"/>
    </source>
</evidence>
<feature type="domain" description="Methyltransferase" evidence="3">
    <location>
        <begin position="42"/>
        <end position="138"/>
    </location>
</feature>
<dbReference type="Proteomes" id="UP000054596">
    <property type="component" value="Unassembled WGS sequence"/>
</dbReference>
<evidence type="ECO:0000313" key="4">
    <source>
        <dbReference type="EMBL" id="SAK65813.1"/>
    </source>
</evidence>
<dbReference type="CDD" id="cd02440">
    <property type="entry name" value="AdoMet_MTases"/>
    <property type="match status" value="1"/>
</dbReference>
<name>A0A158B6X3_9BURK</name>
<comment type="caution">
    <text evidence="4">The sequence shown here is derived from an EMBL/GenBank/DDBJ whole genome shotgun (WGS) entry which is preliminary data.</text>
</comment>
<accession>A0A158B6X3</accession>
<dbReference type="Gene3D" id="2.20.130.10">
    <property type="entry name" value="CAC2371-like domains"/>
    <property type="match status" value="1"/>
</dbReference>
<evidence type="ECO:0000259" key="3">
    <source>
        <dbReference type="Pfam" id="PF13649"/>
    </source>
</evidence>
<dbReference type="AlphaFoldDB" id="A0A158B6X3"/>